<dbReference type="RefSeq" id="WP_115834389.1">
    <property type="nucleotide sequence ID" value="NZ_QNUL01000051.1"/>
</dbReference>
<protein>
    <submittedName>
        <fullName evidence="1">Uncharacterized protein</fullName>
    </submittedName>
</protein>
<evidence type="ECO:0000313" key="1">
    <source>
        <dbReference type="EMBL" id="REA55053.1"/>
    </source>
</evidence>
<sequence length="75" mass="8414">MKKLLLLISLLARTDCFGQAKTVSDSLKFNTALSKHLSSFTFDGQKPNGYGWELLMNQFKENQFVAWGGNITILS</sequence>
<keyword evidence="2" id="KW-1185">Reference proteome</keyword>
<comment type="caution">
    <text evidence="1">The sequence shown here is derived from an EMBL/GenBank/DDBJ whole genome shotgun (WGS) entry which is preliminary data.</text>
</comment>
<organism evidence="1 2">
    <name type="scientific">Dyadobacter luteus</name>
    <dbReference type="NCBI Taxonomy" id="2259619"/>
    <lineage>
        <taxon>Bacteria</taxon>
        <taxon>Pseudomonadati</taxon>
        <taxon>Bacteroidota</taxon>
        <taxon>Cytophagia</taxon>
        <taxon>Cytophagales</taxon>
        <taxon>Spirosomataceae</taxon>
        <taxon>Dyadobacter</taxon>
    </lineage>
</organism>
<dbReference type="Proteomes" id="UP000256373">
    <property type="component" value="Unassembled WGS sequence"/>
</dbReference>
<reference evidence="1 2" key="1">
    <citation type="submission" date="2018-07" db="EMBL/GenBank/DDBJ databases">
        <title>Dyadobacter roseus sp. nov., isolated from rose rhizosphere soil.</title>
        <authorList>
            <person name="Chen L."/>
        </authorList>
    </citation>
    <scope>NUCLEOTIDE SEQUENCE [LARGE SCALE GENOMIC DNA]</scope>
    <source>
        <strain evidence="1 2">RS19</strain>
    </source>
</reference>
<name>A0A3D8Y2E2_9BACT</name>
<dbReference type="AlphaFoldDB" id="A0A3D8Y2E2"/>
<accession>A0A3D8Y2E2</accession>
<evidence type="ECO:0000313" key="2">
    <source>
        <dbReference type="Proteomes" id="UP000256373"/>
    </source>
</evidence>
<gene>
    <name evidence="1" type="ORF">DSL64_28560</name>
</gene>
<proteinExistence type="predicted"/>
<dbReference type="EMBL" id="QNUL01000051">
    <property type="protein sequence ID" value="REA55053.1"/>
    <property type="molecule type" value="Genomic_DNA"/>
</dbReference>